<name>A0AAD0Q1B6_9ACTN</name>
<dbReference type="EMBL" id="CP030930">
    <property type="protein sequence ID" value="AXI70337.1"/>
    <property type="molecule type" value="Genomic_DNA"/>
</dbReference>
<dbReference type="CDD" id="cd06813">
    <property type="entry name" value="PLPDE_III_DSD_D-TA_like_2"/>
    <property type="match status" value="1"/>
</dbReference>
<dbReference type="AlphaFoldDB" id="A0AAD0Q1B6"/>
<organism evidence="2 3">
    <name type="scientific">Streptomyces cavourensis</name>
    <dbReference type="NCBI Taxonomy" id="67258"/>
    <lineage>
        <taxon>Bacteria</taxon>
        <taxon>Bacillati</taxon>
        <taxon>Actinomycetota</taxon>
        <taxon>Actinomycetes</taxon>
        <taxon>Kitasatosporales</taxon>
        <taxon>Streptomycetaceae</taxon>
        <taxon>Streptomyces</taxon>
    </lineage>
</organism>
<dbReference type="RefSeq" id="WP_114929422.1">
    <property type="nucleotide sequence ID" value="NZ_CP030930.1"/>
</dbReference>
<sequence>MNTVDFTALDRATREIRPPFAVLDLRALHHNAESMRRRAGGKPIRVASKSVRCRSVLRSVLALPGYAGILAFTLPEALCLAGEFDDVLVGYPTADDDALHRLAADPVLAARVTVMADCPAHLDRIAAAAEAGGHPLRVCLDLDASLTALGGRLHFGTHRSPLHTPAQARDLARAVVARSGLRLVGVMAYEAQIAGVGDNAPGAPLRRAAIRTLQGVSRRELRLRREAVVAAVREVAPLEFVNGGGTGSLESTAAEAAVTELGAGSGLYAPTLFDTYRGFRPRPAAFFVQSVVRRPSAARATVLGGGWPASGAAGRDRLPTPVWPPGLRLTRLEGAGEVQTPLTGPGAAGLVVGDRVWFRHTKAGELCERVDALHLVDGDRVVDVLPTYRGEGRALL</sequence>
<dbReference type="SUPFAM" id="SSF51419">
    <property type="entry name" value="PLP-binding barrel"/>
    <property type="match status" value="1"/>
</dbReference>
<reference evidence="2 3" key="1">
    <citation type="submission" date="2018-07" db="EMBL/GenBank/DDBJ databases">
        <title>Complete genome sequence of soil actinomycete Streptomyces cavourensis tj430.</title>
        <authorList>
            <person name="Wang P."/>
            <person name="Huang Y."/>
        </authorList>
    </citation>
    <scope>NUCLEOTIDE SEQUENCE [LARGE SCALE GENOMIC DNA]</scope>
    <source>
        <strain evidence="2 3">TJ430</strain>
    </source>
</reference>
<proteinExistence type="predicted"/>
<accession>A0AAD0Q1B6</accession>
<dbReference type="Gene3D" id="3.20.20.10">
    <property type="entry name" value="Alanine racemase"/>
    <property type="match status" value="1"/>
</dbReference>
<dbReference type="InterPro" id="IPR029066">
    <property type="entry name" value="PLP-binding_barrel"/>
</dbReference>
<dbReference type="GO" id="GO:0036088">
    <property type="term" value="P:D-serine catabolic process"/>
    <property type="evidence" value="ECO:0007669"/>
    <property type="project" value="TreeGrafter"/>
</dbReference>
<dbReference type="PANTHER" id="PTHR28004:SF2">
    <property type="entry name" value="D-SERINE DEHYDRATASE"/>
    <property type="match status" value="1"/>
</dbReference>
<feature type="domain" description="Alanine racemase N-terminal" evidence="1">
    <location>
        <begin position="24"/>
        <end position="198"/>
    </location>
</feature>
<dbReference type="Pfam" id="PF01168">
    <property type="entry name" value="Ala_racemase_N"/>
    <property type="match status" value="1"/>
</dbReference>
<dbReference type="InterPro" id="IPR001608">
    <property type="entry name" value="Ala_racemase_N"/>
</dbReference>
<dbReference type="GO" id="GO:0008721">
    <property type="term" value="F:D-serine ammonia-lyase activity"/>
    <property type="evidence" value="ECO:0007669"/>
    <property type="project" value="TreeGrafter"/>
</dbReference>
<dbReference type="Proteomes" id="UP000253779">
    <property type="component" value="Chromosome"/>
</dbReference>
<evidence type="ECO:0000259" key="1">
    <source>
        <dbReference type="Pfam" id="PF01168"/>
    </source>
</evidence>
<dbReference type="InterPro" id="IPR051466">
    <property type="entry name" value="D-amino_acid_metab_enzyme"/>
</dbReference>
<gene>
    <name evidence="2" type="ORF">DTW94_02855</name>
</gene>
<dbReference type="PANTHER" id="PTHR28004">
    <property type="entry name" value="ZGC:162816-RELATED"/>
    <property type="match status" value="1"/>
</dbReference>
<protein>
    <submittedName>
        <fullName evidence="2">Amino acid deaminase/aldolase</fullName>
    </submittedName>
</protein>
<evidence type="ECO:0000313" key="2">
    <source>
        <dbReference type="EMBL" id="AXI70337.1"/>
    </source>
</evidence>
<evidence type="ECO:0000313" key="3">
    <source>
        <dbReference type="Proteomes" id="UP000253779"/>
    </source>
</evidence>